<accession>A0A6J7LPD8</accession>
<proteinExistence type="predicted"/>
<name>A0A6J7LPD8_9ZZZZ</name>
<gene>
    <name evidence="2" type="ORF">UFOPK3772_02984</name>
</gene>
<protein>
    <submittedName>
        <fullName evidence="2">Unannotated protein</fullName>
    </submittedName>
</protein>
<feature type="region of interest" description="Disordered" evidence="1">
    <location>
        <begin position="1"/>
        <end position="36"/>
    </location>
</feature>
<sequence length="115" mass="12439">MVRVKNLASSTSARAPTTESGLTSWRTAQRLPSKRSPGCVGAAWVRFLLRVTGLNAARGRLDDYCATWVEIEDADPVRPMMTVNAISPSQVLQDADGGIMMGEAAEAWFRAVGRT</sequence>
<dbReference type="AlphaFoldDB" id="A0A6J7LPD8"/>
<evidence type="ECO:0000256" key="1">
    <source>
        <dbReference type="SAM" id="MobiDB-lite"/>
    </source>
</evidence>
<reference evidence="2" key="1">
    <citation type="submission" date="2020-05" db="EMBL/GenBank/DDBJ databases">
        <authorList>
            <person name="Chiriac C."/>
            <person name="Salcher M."/>
            <person name="Ghai R."/>
            <person name="Kavagutti S V."/>
        </authorList>
    </citation>
    <scope>NUCLEOTIDE SEQUENCE</scope>
</reference>
<organism evidence="2">
    <name type="scientific">freshwater metagenome</name>
    <dbReference type="NCBI Taxonomy" id="449393"/>
    <lineage>
        <taxon>unclassified sequences</taxon>
        <taxon>metagenomes</taxon>
        <taxon>ecological metagenomes</taxon>
    </lineage>
</organism>
<evidence type="ECO:0000313" key="2">
    <source>
        <dbReference type="EMBL" id="CAB4967554.1"/>
    </source>
</evidence>
<dbReference type="EMBL" id="CAFBNE010000143">
    <property type="protein sequence ID" value="CAB4967554.1"/>
    <property type="molecule type" value="Genomic_DNA"/>
</dbReference>
<feature type="compositionally biased region" description="Polar residues" evidence="1">
    <location>
        <begin position="7"/>
        <end position="27"/>
    </location>
</feature>